<evidence type="ECO:0000256" key="3">
    <source>
        <dbReference type="ARBA" id="ARBA00022692"/>
    </source>
</evidence>
<dbReference type="PANTHER" id="PTHR30482:SF17">
    <property type="entry name" value="ABC TRANSPORTER ATP-BINDING PROTEIN"/>
    <property type="match status" value="1"/>
</dbReference>
<feature type="transmembrane region" description="Helical" evidence="6">
    <location>
        <begin position="100"/>
        <end position="121"/>
    </location>
</feature>
<evidence type="ECO:0000256" key="1">
    <source>
        <dbReference type="ARBA" id="ARBA00004651"/>
    </source>
</evidence>
<feature type="transmembrane region" description="Helical" evidence="6">
    <location>
        <begin position="176"/>
        <end position="196"/>
    </location>
</feature>
<dbReference type="CDD" id="cd06581">
    <property type="entry name" value="TM_PBP1_LivM_like"/>
    <property type="match status" value="1"/>
</dbReference>
<evidence type="ECO:0000313" key="7">
    <source>
        <dbReference type="EMBL" id="QTG16910.1"/>
    </source>
</evidence>
<feature type="transmembrane region" description="Helical" evidence="6">
    <location>
        <begin position="46"/>
        <end position="68"/>
    </location>
</feature>
<dbReference type="InterPro" id="IPR043428">
    <property type="entry name" value="LivM-like"/>
</dbReference>
<feature type="transmembrane region" description="Helical" evidence="6">
    <location>
        <begin position="226"/>
        <end position="244"/>
    </location>
</feature>
<dbReference type="InterPro" id="IPR001851">
    <property type="entry name" value="ABC_transp_permease"/>
</dbReference>
<feature type="transmembrane region" description="Helical" evidence="6">
    <location>
        <begin position="21"/>
        <end position="40"/>
    </location>
</feature>
<dbReference type="PANTHER" id="PTHR30482">
    <property type="entry name" value="HIGH-AFFINITY BRANCHED-CHAIN AMINO ACID TRANSPORT SYSTEM PERMEASE"/>
    <property type="match status" value="1"/>
</dbReference>
<comment type="subcellular location">
    <subcellularLocation>
        <location evidence="1">Cell membrane</location>
        <topology evidence="1">Multi-pass membrane protein</topology>
    </subcellularLocation>
</comment>
<dbReference type="Proteomes" id="UP000663946">
    <property type="component" value="Plasmid pQ15_94_2"/>
</dbReference>
<dbReference type="GO" id="GO:0005886">
    <property type="term" value="C:plasma membrane"/>
    <property type="evidence" value="ECO:0007669"/>
    <property type="project" value="UniProtKB-SubCell"/>
</dbReference>
<gene>
    <name evidence="7" type="ORF">G6M86_26760</name>
</gene>
<geneLocation type="plasmid" evidence="7 8">
    <name>pQ15_94_2</name>
</geneLocation>
<dbReference type="Pfam" id="PF02653">
    <property type="entry name" value="BPD_transp_2"/>
    <property type="match status" value="1"/>
</dbReference>
<keyword evidence="2" id="KW-1003">Cell membrane</keyword>
<evidence type="ECO:0000256" key="2">
    <source>
        <dbReference type="ARBA" id="ARBA00022475"/>
    </source>
</evidence>
<dbReference type="AlphaFoldDB" id="A0AAJ4N7Z8"/>
<reference evidence="7" key="1">
    <citation type="submission" date="2020-02" db="EMBL/GenBank/DDBJ databases">
        <title>Unexpected conservation and global transmission of agrobacterial virulence plasmids.</title>
        <authorList>
            <person name="Weisberg A.J."/>
            <person name="Davis E.W. II"/>
            <person name="Tabima J.R."/>
            <person name="Belcher M.S."/>
            <person name="Miller M."/>
            <person name="Kuo C.-H."/>
            <person name="Loper J.E."/>
            <person name="Grunwald N.J."/>
            <person name="Putnam M.L."/>
            <person name="Chang J.H."/>
        </authorList>
    </citation>
    <scope>NUCLEOTIDE SEQUENCE</scope>
    <source>
        <strain evidence="7">Q15/94</strain>
        <plasmid evidence="7">pQ15_94_2</plasmid>
    </source>
</reference>
<keyword evidence="7" id="KW-0614">Plasmid</keyword>
<dbReference type="GO" id="GO:0015658">
    <property type="term" value="F:branched-chain amino acid transmembrane transporter activity"/>
    <property type="evidence" value="ECO:0007669"/>
    <property type="project" value="InterPro"/>
</dbReference>
<evidence type="ECO:0000256" key="5">
    <source>
        <dbReference type="ARBA" id="ARBA00023136"/>
    </source>
</evidence>
<feature type="transmembrane region" description="Helical" evidence="6">
    <location>
        <begin position="75"/>
        <end position="94"/>
    </location>
</feature>
<keyword evidence="4 6" id="KW-1133">Transmembrane helix</keyword>
<feature type="transmembrane region" description="Helical" evidence="6">
    <location>
        <begin position="128"/>
        <end position="151"/>
    </location>
</feature>
<protein>
    <submittedName>
        <fullName evidence="7">Branched-chain amino acid ABC transporter permease</fullName>
    </submittedName>
</protein>
<dbReference type="EMBL" id="CP049219">
    <property type="protein sequence ID" value="QTG16910.1"/>
    <property type="molecule type" value="Genomic_DNA"/>
</dbReference>
<proteinExistence type="predicted"/>
<sequence>MAQFEQSTVAARTGIYLRKPVSLIPFVIFLWLAIVPFLTALGVENYFLVLMMRVMIFAIAALSLDLLVGYGSLVSFGHAAFIGIGAYTVGIFGAHGITDILITLPVALGASALFALISGFISLRTKGAYFIMITLAFAQMLYFTATSLAPYGGDDGLTVYSRSTIAGAAIFENQSVFYYLVFGFLLVSYILCRCIVRSRFGRVFRGAKENPTRVSTLGFDVYRFQLVGYVIAGTLAGLAGFLLANATNFVSPAYMSWQRSGELLLMLIMGGTGTLNGAILGSAAFLLLEEWLAGITESWKLIFGPILVMIALFAPGGITGIVKAILRRLTRD</sequence>
<accession>A0AAJ4N7Z8</accession>
<evidence type="ECO:0000256" key="4">
    <source>
        <dbReference type="ARBA" id="ARBA00022989"/>
    </source>
</evidence>
<name>A0AAJ4N7Z8_AGRTU</name>
<keyword evidence="3 6" id="KW-0812">Transmembrane</keyword>
<organism evidence="7 8">
    <name type="scientific">Agrobacterium tumefaciens</name>
    <dbReference type="NCBI Taxonomy" id="358"/>
    <lineage>
        <taxon>Bacteria</taxon>
        <taxon>Pseudomonadati</taxon>
        <taxon>Pseudomonadota</taxon>
        <taxon>Alphaproteobacteria</taxon>
        <taxon>Hyphomicrobiales</taxon>
        <taxon>Rhizobiaceae</taxon>
        <taxon>Rhizobium/Agrobacterium group</taxon>
        <taxon>Agrobacterium</taxon>
        <taxon>Agrobacterium tumefaciens complex</taxon>
    </lineage>
</organism>
<evidence type="ECO:0000256" key="6">
    <source>
        <dbReference type="SAM" id="Phobius"/>
    </source>
</evidence>
<feature type="transmembrane region" description="Helical" evidence="6">
    <location>
        <begin position="301"/>
        <end position="326"/>
    </location>
</feature>
<feature type="transmembrane region" description="Helical" evidence="6">
    <location>
        <begin position="264"/>
        <end position="289"/>
    </location>
</feature>
<dbReference type="RefSeq" id="WP_333722702.1">
    <property type="nucleotide sequence ID" value="NZ_CP049219.1"/>
</dbReference>
<keyword evidence="5 6" id="KW-0472">Membrane</keyword>
<evidence type="ECO:0000313" key="8">
    <source>
        <dbReference type="Proteomes" id="UP000663946"/>
    </source>
</evidence>